<proteinExistence type="predicted"/>
<sequence length="167" mass="19894">MSLFPLPKKVLKKLDKLRRNFLWHGCKENNGYNLVKWDTTLNNRYLGGLGIRNPKKQNDCLLMKWLWRYNDGKQVLWKDVIKCKYGENNPWCSNESSLPYRVGVWRTIRDLWPMIKENTVIKVGDGRKTKFWEEAWNTQIPLKDIFLDLFTISNNPEATVKACWTEQ</sequence>
<name>A0AAF1A1X0_SOLVR</name>
<evidence type="ECO:0000313" key="2">
    <source>
        <dbReference type="Proteomes" id="UP001234989"/>
    </source>
</evidence>
<gene>
    <name evidence="1" type="ORF">MTR67_053401</name>
</gene>
<organism evidence="1 2">
    <name type="scientific">Solanum verrucosum</name>
    <dbReference type="NCBI Taxonomy" id="315347"/>
    <lineage>
        <taxon>Eukaryota</taxon>
        <taxon>Viridiplantae</taxon>
        <taxon>Streptophyta</taxon>
        <taxon>Embryophyta</taxon>
        <taxon>Tracheophyta</taxon>
        <taxon>Spermatophyta</taxon>
        <taxon>Magnoliopsida</taxon>
        <taxon>eudicotyledons</taxon>
        <taxon>Gunneridae</taxon>
        <taxon>Pentapetalae</taxon>
        <taxon>asterids</taxon>
        <taxon>lamiids</taxon>
        <taxon>Solanales</taxon>
        <taxon>Solanaceae</taxon>
        <taxon>Solanoideae</taxon>
        <taxon>Solaneae</taxon>
        <taxon>Solanum</taxon>
    </lineage>
</organism>
<protein>
    <submittedName>
        <fullName evidence="1">Uncharacterized protein</fullName>
    </submittedName>
</protein>
<reference evidence="1" key="1">
    <citation type="submission" date="2023-08" db="EMBL/GenBank/DDBJ databases">
        <title>A de novo genome assembly of Solanum verrucosum Schlechtendal, a Mexican diploid species geographically isolated from the other diploid A-genome species in potato relatives.</title>
        <authorList>
            <person name="Hosaka K."/>
        </authorList>
    </citation>
    <scope>NUCLEOTIDE SEQUENCE</scope>
    <source>
        <tissue evidence="1">Young leaves</tissue>
    </source>
</reference>
<keyword evidence="2" id="KW-1185">Reference proteome</keyword>
<evidence type="ECO:0000313" key="1">
    <source>
        <dbReference type="EMBL" id="WMV60016.1"/>
    </source>
</evidence>
<dbReference type="PANTHER" id="PTHR33116:SF85">
    <property type="entry name" value="REVERSE TRANSCRIPTASE ZINC-BINDING DOMAIN-CONTAINING PROTEIN"/>
    <property type="match status" value="1"/>
</dbReference>
<dbReference type="AlphaFoldDB" id="A0AAF1A1X0"/>
<dbReference type="EMBL" id="CP133623">
    <property type="protein sequence ID" value="WMV60016.1"/>
    <property type="molecule type" value="Genomic_DNA"/>
</dbReference>
<dbReference type="PANTHER" id="PTHR33116">
    <property type="entry name" value="REVERSE TRANSCRIPTASE ZINC-BINDING DOMAIN-CONTAINING PROTEIN-RELATED-RELATED"/>
    <property type="match status" value="1"/>
</dbReference>
<dbReference type="Proteomes" id="UP001234989">
    <property type="component" value="Chromosome 12"/>
</dbReference>
<accession>A0AAF1A1X0</accession>